<dbReference type="Proteomes" id="UP000051086">
    <property type="component" value="Unassembled WGS sequence"/>
</dbReference>
<feature type="chain" id="PRO_5009792413" description="Integral membrane protein" evidence="1">
    <location>
        <begin position="20"/>
        <end position="123"/>
    </location>
</feature>
<dbReference type="OrthoDB" id="7868733at2"/>
<sequence>MFTKTVLAIGLVAMGTAVAAAPPAWEGRWAMNSAWCAKQSDVEDESPDYYGVDGFYGQEWGCEILNIQETGLKNSWSLKLECSLPGETWEEERLMLLTSFDRLMFVFTSGDMFDLVRCPALPE</sequence>
<evidence type="ECO:0000256" key="1">
    <source>
        <dbReference type="SAM" id="SignalP"/>
    </source>
</evidence>
<accession>A0A0P1FJP7</accession>
<dbReference type="EMBL" id="CYSB01000030">
    <property type="protein sequence ID" value="CUH68244.1"/>
    <property type="molecule type" value="Genomic_DNA"/>
</dbReference>
<reference evidence="2 4" key="2">
    <citation type="submission" date="2015-09" db="EMBL/GenBank/DDBJ databases">
        <authorList>
            <person name="Rodrigo-Torres L."/>
            <person name="Arahal D.R."/>
        </authorList>
    </citation>
    <scope>NUCLEOTIDE SEQUENCE [LARGE SCALE GENOMIC DNA]</scope>
    <source>
        <strain evidence="2 4">CECT 5118</strain>
    </source>
</reference>
<organism evidence="3 5">
    <name type="scientific">Thalassovita autumnalis</name>
    <dbReference type="NCBI Taxonomy" id="2072972"/>
    <lineage>
        <taxon>Bacteria</taxon>
        <taxon>Pseudomonadati</taxon>
        <taxon>Pseudomonadota</taxon>
        <taxon>Alphaproteobacteria</taxon>
        <taxon>Rhodobacterales</taxon>
        <taxon>Roseobacteraceae</taxon>
        <taxon>Thalassovita</taxon>
    </lineage>
</organism>
<protein>
    <recommendedName>
        <fullName evidence="6">Integral membrane protein</fullName>
    </recommendedName>
</protein>
<dbReference type="Proteomes" id="UP000051887">
    <property type="component" value="Unassembled WGS sequence"/>
</dbReference>
<evidence type="ECO:0000313" key="2">
    <source>
        <dbReference type="EMBL" id="CUH68244.1"/>
    </source>
</evidence>
<evidence type="ECO:0000313" key="5">
    <source>
        <dbReference type="Proteomes" id="UP000051887"/>
    </source>
</evidence>
<dbReference type="EMBL" id="CYSC01000040">
    <property type="protein sequence ID" value="CUH73409.1"/>
    <property type="molecule type" value="Genomic_DNA"/>
</dbReference>
<gene>
    <name evidence="2" type="ORF">TL5118_02539</name>
    <name evidence="3" type="ORF">TL5120_03218</name>
</gene>
<evidence type="ECO:0008006" key="6">
    <source>
        <dbReference type="Google" id="ProtNLM"/>
    </source>
</evidence>
<keyword evidence="1" id="KW-0732">Signal</keyword>
<name>A0A0P1FJP7_9RHOB</name>
<keyword evidence="4" id="KW-1185">Reference proteome</keyword>
<evidence type="ECO:0000313" key="4">
    <source>
        <dbReference type="Proteomes" id="UP000051086"/>
    </source>
</evidence>
<dbReference type="AlphaFoldDB" id="A0A0P1FJP7"/>
<dbReference type="RefSeq" id="WP_058244559.1">
    <property type="nucleotide sequence ID" value="NZ_CYSB01000030.1"/>
</dbReference>
<feature type="signal peptide" evidence="1">
    <location>
        <begin position="1"/>
        <end position="19"/>
    </location>
</feature>
<proteinExistence type="predicted"/>
<evidence type="ECO:0000313" key="3">
    <source>
        <dbReference type="EMBL" id="CUH73409.1"/>
    </source>
</evidence>
<reference evidence="3 5" key="1">
    <citation type="submission" date="2015-09" db="EMBL/GenBank/DDBJ databases">
        <authorList>
            <consortium name="Swine Surveillance"/>
        </authorList>
    </citation>
    <scope>NUCLEOTIDE SEQUENCE [LARGE SCALE GENOMIC DNA]</scope>
    <source>
        <strain evidence="3 5">5120</strain>
    </source>
</reference>